<dbReference type="EMBL" id="QRAS01000002">
    <property type="protein sequence ID" value="RDL06529.1"/>
    <property type="molecule type" value="Genomic_DNA"/>
</dbReference>
<gene>
    <name evidence="1" type="ORF">DFP99_0908</name>
</gene>
<dbReference type="AlphaFoldDB" id="A0A288Q5F0"/>
<dbReference type="KEGG" id="wso:WSWS_00144"/>
<dbReference type="RefSeq" id="WP_237342593.1">
    <property type="nucleotide sequence ID" value="NZ_BJYO01000003.1"/>
</dbReference>
<dbReference type="InterPro" id="IPR029016">
    <property type="entry name" value="GAF-like_dom_sf"/>
</dbReference>
<keyword evidence="2" id="KW-1185">Reference proteome</keyword>
<dbReference type="Proteomes" id="UP000254912">
    <property type="component" value="Unassembled WGS sequence"/>
</dbReference>
<dbReference type="SUPFAM" id="SSF55781">
    <property type="entry name" value="GAF domain-like"/>
    <property type="match status" value="1"/>
</dbReference>
<proteinExistence type="predicted"/>
<organism evidence="1 2">
    <name type="scientific">Weissella soli</name>
    <dbReference type="NCBI Taxonomy" id="155866"/>
    <lineage>
        <taxon>Bacteria</taxon>
        <taxon>Bacillati</taxon>
        <taxon>Bacillota</taxon>
        <taxon>Bacilli</taxon>
        <taxon>Lactobacillales</taxon>
        <taxon>Lactobacillaceae</taxon>
        <taxon>Weissella</taxon>
    </lineage>
</organism>
<accession>A0A288Q5F0</accession>
<dbReference type="Gene3D" id="3.30.450.40">
    <property type="match status" value="1"/>
</dbReference>
<dbReference type="PANTHER" id="PTHR21021">
    <property type="entry name" value="GAF/PUTATIVE CYTOSKELETAL PROTEIN"/>
    <property type="match status" value="1"/>
</dbReference>
<dbReference type="GO" id="GO:0033745">
    <property type="term" value="F:L-methionine-(R)-S-oxide reductase activity"/>
    <property type="evidence" value="ECO:0007669"/>
    <property type="project" value="TreeGrafter"/>
</dbReference>
<dbReference type="GO" id="GO:0005829">
    <property type="term" value="C:cytosol"/>
    <property type="evidence" value="ECO:0007669"/>
    <property type="project" value="TreeGrafter"/>
</dbReference>
<dbReference type="PANTHER" id="PTHR21021:SF15">
    <property type="entry name" value="FREE METHIONINE-R-SULFOXIDE REDUCTASE"/>
    <property type="match status" value="1"/>
</dbReference>
<dbReference type="InterPro" id="IPR051330">
    <property type="entry name" value="Phosphatase_reg/MetRdx"/>
</dbReference>
<protein>
    <submittedName>
        <fullName evidence="1">GAF domain-containing protein</fullName>
    </submittedName>
</protein>
<evidence type="ECO:0000313" key="2">
    <source>
        <dbReference type="Proteomes" id="UP000254912"/>
    </source>
</evidence>
<name>A0A288Q5F0_9LACO</name>
<sequence length="185" mass="19874">MATFDWSKDPQWALNPAQNGGVTLAETELETLNNTPLISRLLTTQIHGEESEAFALANYANAAAILFENLKAVNWAGFYFYDEKVDELILGPFLGKPAVVRIKPGAGVVGKTFDSQQTTVVGDVHAFSGHIACDPASNAEIVVPITRADGTKLGVLDIDSTAFNRFGGKDVADLEDFVKTLVAFV</sequence>
<comment type="caution">
    <text evidence="1">The sequence shown here is derived from an EMBL/GenBank/DDBJ whole genome shotgun (WGS) entry which is preliminary data.</text>
</comment>
<evidence type="ECO:0000313" key="1">
    <source>
        <dbReference type="EMBL" id="RDL06529.1"/>
    </source>
</evidence>
<dbReference type="GeneID" id="94545357"/>
<reference evidence="1 2" key="1">
    <citation type="submission" date="2018-07" db="EMBL/GenBank/DDBJ databases">
        <title>Genomic Encyclopedia of Type Strains, Phase III (KMG-III): the genomes of soil and plant-associated and newly described type strains.</title>
        <authorList>
            <person name="Whitman W."/>
        </authorList>
    </citation>
    <scope>NUCLEOTIDE SEQUENCE [LARGE SCALE GENOMIC DNA]</scope>
    <source>
        <strain evidence="1 2">CECT 7031</strain>
    </source>
</reference>